<organism evidence="2 3">
    <name type="scientific">Prorocentrum cordatum</name>
    <dbReference type="NCBI Taxonomy" id="2364126"/>
    <lineage>
        <taxon>Eukaryota</taxon>
        <taxon>Sar</taxon>
        <taxon>Alveolata</taxon>
        <taxon>Dinophyceae</taxon>
        <taxon>Prorocentrales</taxon>
        <taxon>Prorocentraceae</taxon>
        <taxon>Prorocentrum</taxon>
    </lineage>
</organism>
<feature type="non-terminal residue" evidence="2">
    <location>
        <position position="107"/>
    </location>
</feature>
<feature type="non-terminal residue" evidence="2">
    <location>
        <position position="1"/>
    </location>
</feature>
<comment type="caution">
    <text evidence="2">The sequence shown here is derived from an EMBL/GenBank/DDBJ whole genome shotgun (WGS) entry which is preliminary data.</text>
</comment>
<feature type="region of interest" description="Disordered" evidence="1">
    <location>
        <begin position="65"/>
        <end position="107"/>
    </location>
</feature>
<proteinExistence type="predicted"/>
<feature type="compositionally biased region" description="Basic and acidic residues" evidence="1">
    <location>
        <begin position="97"/>
        <end position="107"/>
    </location>
</feature>
<protein>
    <submittedName>
        <fullName evidence="2">Uncharacterized protein</fullName>
    </submittedName>
</protein>
<accession>A0ABN9R4Y1</accession>
<sequence>SPCGLKRGFLHFRFSSPREVETMGSLRRARLLPALLLAVAGWLLPAVLPSAFQAPLAPGRVQPAGQRQLGQLRQSPAAGAGVLAGSQGVRPGALPPRGRDAEAAWEA</sequence>
<evidence type="ECO:0000256" key="1">
    <source>
        <dbReference type="SAM" id="MobiDB-lite"/>
    </source>
</evidence>
<evidence type="ECO:0000313" key="2">
    <source>
        <dbReference type="EMBL" id="CAK0813825.1"/>
    </source>
</evidence>
<name>A0ABN9R4Y1_9DINO</name>
<dbReference type="EMBL" id="CAUYUJ010005483">
    <property type="protein sequence ID" value="CAK0813825.1"/>
    <property type="molecule type" value="Genomic_DNA"/>
</dbReference>
<dbReference type="Proteomes" id="UP001189429">
    <property type="component" value="Unassembled WGS sequence"/>
</dbReference>
<gene>
    <name evidence="2" type="ORF">PCOR1329_LOCUS17615</name>
</gene>
<reference evidence="2" key="1">
    <citation type="submission" date="2023-10" db="EMBL/GenBank/DDBJ databases">
        <authorList>
            <person name="Chen Y."/>
            <person name="Shah S."/>
            <person name="Dougan E. K."/>
            <person name="Thang M."/>
            <person name="Chan C."/>
        </authorList>
    </citation>
    <scope>NUCLEOTIDE SEQUENCE [LARGE SCALE GENOMIC DNA]</scope>
</reference>
<evidence type="ECO:0000313" key="3">
    <source>
        <dbReference type="Proteomes" id="UP001189429"/>
    </source>
</evidence>
<keyword evidence="3" id="KW-1185">Reference proteome</keyword>